<protein>
    <submittedName>
        <fullName evidence="2">Variable surface protein</fullName>
    </submittedName>
</protein>
<name>A0A1Y1J954_PLAGO</name>
<evidence type="ECO:0000313" key="3">
    <source>
        <dbReference type="Proteomes" id="UP000195521"/>
    </source>
</evidence>
<dbReference type="AlphaFoldDB" id="A0A1Y1J954"/>
<dbReference type="OrthoDB" id="383418at2759"/>
<comment type="caution">
    <text evidence="2">The sequence shown here is derived from an EMBL/GenBank/DDBJ whole genome shotgun (WGS) entry which is preliminary data.</text>
</comment>
<dbReference type="InterPro" id="IPR008780">
    <property type="entry name" value="Plasmodium_Vir"/>
</dbReference>
<dbReference type="Proteomes" id="UP000195521">
    <property type="component" value="Unassembled WGS sequence"/>
</dbReference>
<reference evidence="3" key="1">
    <citation type="submission" date="2017-04" db="EMBL/GenBank/DDBJ databases">
        <title>Plasmodium gonderi genome.</title>
        <authorList>
            <person name="Arisue N."/>
            <person name="Honma H."/>
            <person name="Kawai S."/>
            <person name="Tougan T."/>
            <person name="Tanabe K."/>
            <person name="Horii T."/>
        </authorList>
    </citation>
    <scope>NUCLEOTIDE SEQUENCE [LARGE SCALE GENOMIC DNA]</scope>
    <source>
        <strain evidence="3">ATCC 30045</strain>
    </source>
</reference>
<sequence length="847" mass="101490">MSGGTRIPTIHKLLVEDDYKLREKDLYLTYIEFSKPCVPGDDINCSDILAESLNGRMRKLYKQFVHNFHKLKDTENLFKRINGMEKKGCTYLKYWLYDRFIYNKYSDDDIQSFFNSWELSMKSLFDEQCECKLHRMNLDELQRIKNLYDYFLFYDGYGSVDLVSHKIYSSSYCSYLQGAENIYNNMKIECVDNNKEYCKEFNDLRKHINVDMNKIKIILFKGNCKNEITGTFKKTNEPKNMLINPLLKGLIENENLEHVPLYEFYKLINKVANESIEHDICNVVIPSNTINGGYLRKYCNLIKLLLKEWDSNSHIVEKSEDKNKICEYFSYWIRQEIKEKKYRNMFLKLLHLFRGFPNNENNKCIIKFFNVGENEFKKKKALHEFLEFFDIIINKMSNGKDEKVDKCCEYIKSNFQLYYLMLQEDKCKKSSKYEDEILLFQEKFRVGDDISTVEEKCSCNYLDLLYKDDLENKYSSPTGSAEFQAEAHDPNQDNVAHTGVEFKGISPEIQEVMKELPLSKIYDEMNDEKNIENYCSDCMDILFLELKYPGINKFCRLLSKNLRNLSERVNEDNNDRCEYYNHWVIDEIKKRFKKYLNTSFDTPFVKSILNVVYNINNKLGNNRCSFNFNFDSDYDELREMKDLHDFFKNYKKIENRENSISIEKDKLCKYVSYIYELYKKHLRDCCEYYEQSNYYGEYCKDYFKCDVSYNPYNLLNKLDCVEKELADDSKNIYEKSTTDRKVKVFTETSLEQYKSLVSNNAYIFNNIIEDPFYFIITFLFSLLGVLFMFFVFYKFTPFGIWVNRSLNRRSLRNKHQQVPPKKFKNINSKYRNMKTQGRRLNIVYQSA</sequence>
<organism evidence="2 3">
    <name type="scientific">Plasmodium gonderi</name>
    <dbReference type="NCBI Taxonomy" id="77519"/>
    <lineage>
        <taxon>Eukaryota</taxon>
        <taxon>Sar</taxon>
        <taxon>Alveolata</taxon>
        <taxon>Apicomplexa</taxon>
        <taxon>Aconoidasida</taxon>
        <taxon>Haemosporida</taxon>
        <taxon>Plasmodiidae</taxon>
        <taxon>Plasmodium</taxon>
        <taxon>Plasmodium (Plasmodium)</taxon>
    </lineage>
</organism>
<accession>A0A1Y1J954</accession>
<keyword evidence="1" id="KW-1133">Transmembrane helix</keyword>
<keyword evidence="3" id="KW-1185">Reference proteome</keyword>
<dbReference type="EMBL" id="BDQF01000002">
    <property type="protein sequence ID" value="GAW79041.1"/>
    <property type="molecule type" value="Genomic_DNA"/>
</dbReference>
<dbReference type="RefSeq" id="XP_028541630.1">
    <property type="nucleotide sequence ID" value="XM_028685829.1"/>
</dbReference>
<dbReference type="GeneID" id="39745741"/>
<feature type="transmembrane region" description="Helical" evidence="1">
    <location>
        <begin position="772"/>
        <end position="793"/>
    </location>
</feature>
<keyword evidence="1" id="KW-0812">Transmembrane</keyword>
<proteinExistence type="predicted"/>
<evidence type="ECO:0000256" key="1">
    <source>
        <dbReference type="SAM" id="Phobius"/>
    </source>
</evidence>
<gene>
    <name evidence="2" type="ORF">PGO_020100</name>
</gene>
<keyword evidence="1" id="KW-0472">Membrane</keyword>
<evidence type="ECO:0000313" key="2">
    <source>
        <dbReference type="EMBL" id="GAW79041.1"/>
    </source>
</evidence>
<dbReference type="Pfam" id="PF05795">
    <property type="entry name" value="Plasmodium_Vir"/>
    <property type="match status" value="4"/>
</dbReference>